<dbReference type="KEGG" id="stha:NCTC11429_00643"/>
<name>A0A4U9UL79_9SPHI</name>
<accession>A0A4U9UL79</accession>
<organism evidence="1 2">
    <name type="scientific">Sphingobacterium thalpophilum</name>
    <dbReference type="NCBI Taxonomy" id="259"/>
    <lineage>
        <taxon>Bacteria</taxon>
        <taxon>Pseudomonadati</taxon>
        <taxon>Bacteroidota</taxon>
        <taxon>Sphingobacteriia</taxon>
        <taxon>Sphingobacteriales</taxon>
        <taxon>Sphingobacteriaceae</taxon>
        <taxon>Sphingobacterium</taxon>
    </lineage>
</organism>
<gene>
    <name evidence="1" type="ORF">NCTC11429_00643</name>
</gene>
<sequence>MAWYNPITVQPVIWFSSVISNLRFYKTCILEEQHFLYIMDSPQHRHKTKRGLTKARPCKKIGITDMLMTEEFSQYLIRLKSRTF</sequence>
<dbReference type="AlphaFoldDB" id="A0A4U9UL79"/>
<reference evidence="1 2" key="1">
    <citation type="submission" date="2019-05" db="EMBL/GenBank/DDBJ databases">
        <authorList>
            <consortium name="Pathogen Informatics"/>
        </authorList>
    </citation>
    <scope>NUCLEOTIDE SEQUENCE [LARGE SCALE GENOMIC DNA]</scope>
    <source>
        <strain evidence="1 2">NCTC11429</strain>
    </source>
</reference>
<dbReference type="Proteomes" id="UP000308196">
    <property type="component" value="Chromosome"/>
</dbReference>
<dbReference type="STRING" id="1123265.GCA_000686625_05165"/>
<proteinExistence type="predicted"/>
<evidence type="ECO:0000313" key="1">
    <source>
        <dbReference type="EMBL" id="VTR30444.1"/>
    </source>
</evidence>
<dbReference type="EMBL" id="LR590484">
    <property type="protein sequence ID" value="VTR30444.1"/>
    <property type="molecule type" value="Genomic_DNA"/>
</dbReference>
<protein>
    <submittedName>
        <fullName evidence="1">Uncharacterized protein</fullName>
    </submittedName>
</protein>
<evidence type="ECO:0000313" key="2">
    <source>
        <dbReference type="Proteomes" id="UP000308196"/>
    </source>
</evidence>